<evidence type="ECO:0000313" key="2">
    <source>
        <dbReference type="Proteomes" id="UP001162501"/>
    </source>
</evidence>
<reference evidence="1" key="1">
    <citation type="submission" date="2023-05" db="EMBL/GenBank/DDBJ databases">
        <authorList>
            <consortium name="ELIXIR-Norway"/>
        </authorList>
    </citation>
    <scope>NUCLEOTIDE SEQUENCE</scope>
</reference>
<proteinExistence type="predicted"/>
<protein>
    <submittedName>
        <fullName evidence="1">Uncharacterized protein</fullName>
    </submittedName>
</protein>
<feature type="non-terminal residue" evidence="1">
    <location>
        <position position="1"/>
    </location>
</feature>
<reference evidence="1" key="2">
    <citation type="submission" date="2025-03" db="EMBL/GenBank/DDBJ databases">
        <authorList>
            <consortium name="ELIXIR-Norway"/>
            <consortium name="Elixir Norway"/>
        </authorList>
    </citation>
    <scope>NUCLEOTIDE SEQUENCE</scope>
</reference>
<dbReference type="Proteomes" id="UP001162501">
    <property type="component" value="Chromosome 2"/>
</dbReference>
<gene>
    <name evidence="1" type="ORF">MRATA1EN22A_LOCUS8885</name>
</gene>
<sequence length="88" mass="9972">TKKKSTNKWQMTLCFNAGDRKRSDDNSGKLKEEHASSEGAATLQLFAASLVWLEKHWCMPGDGTARETQTNVAIPDFLLEEQHTWDSF</sequence>
<organism evidence="1 2">
    <name type="scientific">Rangifer tarandus platyrhynchus</name>
    <name type="common">Svalbard reindeer</name>
    <dbReference type="NCBI Taxonomy" id="3082113"/>
    <lineage>
        <taxon>Eukaryota</taxon>
        <taxon>Metazoa</taxon>
        <taxon>Chordata</taxon>
        <taxon>Craniata</taxon>
        <taxon>Vertebrata</taxon>
        <taxon>Euteleostomi</taxon>
        <taxon>Mammalia</taxon>
        <taxon>Eutheria</taxon>
        <taxon>Laurasiatheria</taxon>
        <taxon>Artiodactyla</taxon>
        <taxon>Ruminantia</taxon>
        <taxon>Pecora</taxon>
        <taxon>Cervidae</taxon>
        <taxon>Odocoileinae</taxon>
        <taxon>Rangifer</taxon>
    </lineage>
</organism>
<accession>A0AC59YPR9</accession>
<evidence type="ECO:0000313" key="1">
    <source>
        <dbReference type="EMBL" id="CAM9887837.1"/>
    </source>
</evidence>
<name>A0AC59YPR9_RANTA</name>
<dbReference type="EMBL" id="OX596086">
    <property type="protein sequence ID" value="CAM9887837.1"/>
    <property type="molecule type" value="Genomic_DNA"/>
</dbReference>